<dbReference type="Proteomes" id="UP000199672">
    <property type="component" value="Unassembled WGS sequence"/>
</dbReference>
<gene>
    <name evidence="2" type="ORF">SAMN05216297_113129</name>
</gene>
<dbReference type="AlphaFoldDB" id="A0A1I1VZN4"/>
<sequence length="133" mass="14871">MIKFGYTILYVEDVEESVTFYENAFGFHRKFISPEHDYGELITGTTTLAFASKSLASQNFTDGFIESSLEDKPFAIEIGFIVENVPEVLQKATSFGAVIVSEPVEKPWGQVVAYVRDLNGFLIEICTEVENVV</sequence>
<dbReference type="SUPFAM" id="SSF54593">
    <property type="entry name" value="Glyoxalase/Bleomycin resistance protein/Dihydroxybiphenyl dioxygenase"/>
    <property type="match status" value="1"/>
</dbReference>
<evidence type="ECO:0000259" key="1">
    <source>
        <dbReference type="PROSITE" id="PS51819"/>
    </source>
</evidence>
<dbReference type="Pfam" id="PF12681">
    <property type="entry name" value="Glyoxalase_2"/>
    <property type="match status" value="1"/>
</dbReference>
<dbReference type="OrthoDB" id="9796521at2"/>
<proteinExistence type="predicted"/>
<evidence type="ECO:0000313" key="2">
    <source>
        <dbReference type="EMBL" id="SFD86533.1"/>
    </source>
</evidence>
<dbReference type="RefSeq" id="WP_091497423.1">
    <property type="nucleotide sequence ID" value="NZ_FOMH01000013.1"/>
</dbReference>
<feature type="domain" description="VOC" evidence="1">
    <location>
        <begin position="3"/>
        <end position="128"/>
    </location>
</feature>
<dbReference type="InterPro" id="IPR025870">
    <property type="entry name" value="Glyoxalase-like_dom"/>
</dbReference>
<keyword evidence="3" id="KW-1185">Reference proteome</keyword>
<organism evidence="2 3">
    <name type="scientific">Flavobacterium phragmitis</name>
    <dbReference type="NCBI Taxonomy" id="739143"/>
    <lineage>
        <taxon>Bacteria</taxon>
        <taxon>Pseudomonadati</taxon>
        <taxon>Bacteroidota</taxon>
        <taxon>Flavobacteriia</taxon>
        <taxon>Flavobacteriales</taxon>
        <taxon>Flavobacteriaceae</taxon>
        <taxon>Flavobacterium</taxon>
    </lineage>
</organism>
<dbReference type="PANTHER" id="PTHR21366">
    <property type="entry name" value="GLYOXALASE FAMILY PROTEIN"/>
    <property type="match status" value="1"/>
</dbReference>
<dbReference type="CDD" id="cd07264">
    <property type="entry name" value="VOC_like"/>
    <property type="match status" value="1"/>
</dbReference>
<dbReference type="Gene3D" id="3.10.180.10">
    <property type="entry name" value="2,3-Dihydroxybiphenyl 1,2-Dioxygenase, domain 1"/>
    <property type="match status" value="1"/>
</dbReference>
<dbReference type="PROSITE" id="PS51819">
    <property type="entry name" value="VOC"/>
    <property type="match status" value="1"/>
</dbReference>
<reference evidence="3" key="1">
    <citation type="submission" date="2016-10" db="EMBL/GenBank/DDBJ databases">
        <authorList>
            <person name="Varghese N."/>
            <person name="Submissions S."/>
        </authorList>
    </citation>
    <scope>NUCLEOTIDE SEQUENCE [LARGE SCALE GENOMIC DNA]</scope>
    <source>
        <strain evidence="3">CGMCC 1.10370</strain>
    </source>
</reference>
<accession>A0A1I1VZN4</accession>
<name>A0A1I1VZN4_9FLAO</name>
<dbReference type="InterPro" id="IPR029068">
    <property type="entry name" value="Glyas_Bleomycin-R_OHBP_Dase"/>
</dbReference>
<dbReference type="InterPro" id="IPR050383">
    <property type="entry name" value="GlyoxalaseI/FosfomycinResist"/>
</dbReference>
<dbReference type="EMBL" id="FOMH01000013">
    <property type="protein sequence ID" value="SFD86533.1"/>
    <property type="molecule type" value="Genomic_DNA"/>
</dbReference>
<dbReference type="STRING" id="739143.SAMN05216297_113129"/>
<protein>
    <submittedName>
        <fullName evidence="2">Uncharacterized conserved protein PhnB, glyoxalase superfamily</fullName>
    </submittedName>
</protein>
<evidence type="ECO:0000313" key="3">
    <source>
        <dbReference type="Proteomes" id="UP000199672"/>
    </source>
</evidence>
<dbReference type="PANTHER" id="PTHR21366:SF22">
    <property type="entry name" value="VOC DOMAIN-CONTAINING PROTEIN"/>
    <property type="match status" value="1"/>
</dbReference>
<dbReference type="InterPro" id="IPR037523">
    <property type="entry name" value="VOC_core"/>
</dbReference>